<dbReference type="EMBL" id="BAAAUD010000034">
    <property type="protein sequence ID" value="GAA2943729.1"/>
    <property type="molecule type" value="Genomic_DNA"/>
</dbReference>
<dbReference type="Proteomes" id="UP001500403">
    <property type="component" value="Unassembled WGS sequence"/>
</dbReference>
<comment type="caution">
    <text evidence="1">The sequence shown here is derived from an EMBL/GenBank/DDBJ whole genome shotgun (WGS) entry which is preliminary data.</text>
</comment>
<sequence length="54" mass="5462">MSVPAGIGGRRPRGSGALGVSLGCAGGTRAIASAFSTEWEAFIDWKAGLGLREL</sequence>
<evidence type="ECO:0000313" key="2">
    <source>
        <dbReference type="Proteomes" id="UP001500403"/>
    </source>
</evidence>
<dbReference type="RefSeq" id="WP_344495462.1">
    <property type="nucleotide sequence ID" value="NZ_BAAAUD010000034.1"/>
</dbReference>
<proteinExistence type="predicted"/>
<protein>
    <submittedName>
        <fullName evidence="1">Uncharacterized protein</fullName>
    </submittedName>
</protein>
<name>A0ABP6JRM7_9ACTN</name>
<accession>A0ABP6JRM7</accession>
<reference evidence="2" key="1">
    <citation type="journal article" date="2019" name="Int. J. Syst. Evol. Microbiol.">
        <title>The Global Catalogue of Microorganisms (GCM) 10K type strain sequencing project: providing services to taxonomists for standard genome sequencing and annotation.</title>
        <authorList>
            <consortium name="The Broad Institute Genomics Platform"/>
            <consortium name="The Broad Institute Genome Sequencing Center for Infectious Disease"/>
            <person name="Wu L."/>
            <person name="Ma J."/>
        </authorList>
    </citation>
    <scope>NUCLEOTIDE SEQUENCE [LARGE SCALE GENOMIC DNA]</scope>
    <source>
        <strain evidence="2">JCM 9088</strain>
    </source>
</reference>
<keyword evidence="2" id="KW-1185">Reference proteome</keyword>
<evidence type="ECO:0000313" key="1">
    <source>
        <dbReference type="EMBL" id="GAA2943729.1"/>
    </source>
</evidence>
<organism evidence="1 2">
    <name type="scientific">Streptomyces enissocaesilis</name>
    <dbReference type="NCBI Taxonomy" id="332589"/>
    <lineage>
        <taxon>Bacteria</taxon>
        <taxon>Bacillati</taxon>
        <taxon>Actinomycetota</taxon>
        <taxon>Actinomycetes</taxon>
        <taxon>Kitasatosporales</taxon>
        <taxon>Streptomycetaceae</taxon>
        <taxon>Streptomyces</taxon>
        <taxon>Streptomyces rochei group</taxon>
    </lineage>
</organism>
<gene>
    <name evidence="1" type="ORF">GCM10010446_31250</name>
</gene>